<keyword evidence="2" id="KW-1185">Reference proteome</keyword>
<protein>
    <submittedName>
        <fullName evidence="1">Uncharacterized protein</fullName>
    </submittedName>
</protein>
<dbReference type="Proteomes" id="UP000188533">
    <property type="component" value="Unassembled WGS sequence"/>
</dbReference>
<reference evidence="1 2" key="1">
    <citation type="submission" date="2016-08" db="EMBL/GenBank/DDBJ databases">
        <authorList>
            <consortium name="Lentinula edodes genome sequencing consortium"/>
            <person name="Sakamoto Y."/>
            <person name="Nakade K."/>
            <person name="Sato S."/>
            <person name="Yoshida Y."/>
            <person name="Miyazaki K."/>
            <person name="Natsume S."/>
            <person name="Konno N."/>
        </authorList>
    </citation>
    <scope>NUCLEOTIDE SEQUENCE [LARGE SCALE GENOMIC DNA]</scope>
    <source>
        <strain evidence="1 2">NBRC 111202</strain>
    </source>
</reference>
<proteinExistence type="predicted"/>
<evidence type="ECO:0000313" key="1">
    <source>
        <dbReference type="EMBL" id="GAW02529.1"/>
    </source>
</evidence>
<evidence type="ECO:0000313" key="2">
    <source>
        <dbReference type="Proteomes" id="UP000188533"/>
    </source>
</evidence>
<comment type="caution">
    <text evidence="1">The sequence shown here is derived from an EMBL/GenBank/DDBJ whole genome shotgun (WGS) entry which is preliminary data.</text>
</comment>
<reference evidence="1 2" key="2">
    <citation type="submission" date="2017-02" db="EMBL/GenBank/DDBJ databases">
        <title>A genome survey and senescence transcriptome analysis in Lentinula edodes.</title>
        <authorList>
            <person name="Sakamoto Y."/>
            <person name="Nakade K."/>
            <person name="Sato S."/>
            <person name="Yoshida Y."/>
            <person name="Miyazaki K."/>
            <person name="Natsume S."/>
            <person name="Konno N."/>
        </authorList>
    </citation>
    <scope>NUCLEOTIDE SEQUENCE [LARGE SCALE GENOMIC DNA]</scope>
    <source>
        <strain evidence="1 2">NBRC 111202</strain>
    </source>
</reference>
<gene>
    <name evidence="1" type="ORF">LENED_004191</name>
</gene>
<organism evidence="1 2">
    <name type="scientific">Lentinula edodes</name>
    <name type="common">Shiitake mushroom</name>
    <name type="synonym">Lentinus edodes</name>
    <dbReference type="NCBI Taxonomy" id="5353"/>
    <lineage>
        <taxon>Eukaryota</taxon>
        <taxon>Fungi</taxon>
        <taxon>Dikarya</taxon>
        <taxon>Basidiomycota</taxon>
        <taxon>Agaricomycotina</taxon>
        <taxon>Agaricomycetes</taxon>
        <taxon>Agaricomycetidae</taxon>
        <taxon>Agaricales</taxon>
        <taxon>Marasmiineae</taxon>
        <taxon>Omphalotaceae</taxon>
        <taxon>Lentinula</taxon>
    </lineage>
</organism>
<sequence>MASNWIELCSPKETDTSTKRLDETQISAQSSANFPLRKIHTWFSAQNREEYRRHLSDAYAFFDSIQHSIEPCYLD</sequence>
<accession>A0A1Q3E683</accession>
<dbReference type="EMBL" id="BDGU01000099">
    <property type="protein sequence ID" value="GAW02529.1"/>
    <property type="molecule type" value="Genomic_DNA"/>
</dbReference>
<name>A0A1Q3E683_LENED</name>
<dbReference type="AlphaFoldDB" id="A0A1Q3E683"/>